<sequence length="263" mass="29032">MSTPALLEIENMSISFGGVKAVDGLSLKVEQGTIAGLIGPNGAGKTTVFNCVARYYHPQEGRIRFDGKDLLAARPHQVLPHGIARTFQNMELFRSMTVQDNLLIGQHTQIPVGFWSAAFSLPGARAQEAEARRRASEVMERFGLAQFAHAQVSSLPYGTQKMVEFGRALVSRPRLILLDEPAAGLNPSETKGLTELIRDLRDRDGITVLLVEHDMGLVRRTCDEIYVMDFGRRIAHGTPDEISRNPRVIEAYLGKQEEEHAAA</sequence>
<dbReference type="Pfam" id="PF00005">
    <property type="entry name" value="ABC_tran"/>
    <property type="match status" value="1"/>
</dbReference>
<name>A0A916W4G1_9HYPH</name>
<evidence type="ECO:0000256" key="3">
    <source>
        <dbReference type="ARBA" id="ARBA00022840"/>
    </source>
</evidence>
<dbReference type="InterPro" id="IPR003439">
    <property type="entry name" value="ABC_transporter-like_ATP-bd"/>
</dbReference>
<proteinExistence type="predicted"/>
<dbReference type="Pfam" id="PF12399">
    <property type="entry name" value="BCA_ABC_TP_C"/>
    <property type="match status" value="1"/>
</dbReference>
<keyword evidence="6" id="KW-1185">Reference proteome</keyword>
<keyword evidence="2" id="KW-0547">Nucleotide-binding</keyword>
<dbReference type="GO" id="GO:0005304">
    <property type="term" value="F:L-valine transmembrane transporter activity"/>
    <property type="evidence" value="ECO:0007669"/>
    <property type="project" value="TreeGrafter"/>
</dbReference>
<dbReference type="PROSITE" id="PS50893">
    <property type="entry name" value="ABC_TRANSPORTER_2"/>
    <property type="match status" value="1"/>
</dbReference>
<dbReference type="InterPro" id="IPR003593">
    <property type="entry name" value="AAA+_ATPase"/>
</dbReference>
<dbReference type="GO" id="GO:0016887">
    <property type="term" value="F:ATP hydrolysis activity"/>
    <property type="evidence" value="ECO:0007669"/>
    <property type="project" value="InterPro"/>
</dbReference>
<dbReference type="GO" id="GO:0015188">
    <property type="term" value="F:L-isoleucine transmembrane transporter activity"/>
    <property type="evidence" value="ECO:0007669"/>
    <property type="project" value="TreeGrafter"/>
</dbReference>
<gene>
    <name evidence="5" type="ORF">GCM10011385_20870</name>
</gene>
<dbReference type="GO" id="GO:0005524">
    <property type="term" value="F:ATP binding"/>
    <property type="evidence" value="ECO:0007669"/>
    <property type="project" value="UniProtKB-KW"/>
</dbReference>
<feature type="domain" description="ABC transporter" evidence="4">
    <location>
        <begin position="7"/>
        <end position="255"/>
    </location>
</feature>
<evidence type="ECO:0000256" key="2">
    <source>
        <dbReference type="ARBA" id="ARBA00022741"/>
    </source>
</evidence>
<evidence type="ECO:0000259" key="4">
    <source>
        <dbReference type="PROSITE" id="PS50893"/>
    </source>
</evidence>
<dbReference type="PANTHER" id="PTHR45772:SF7">
    <property type="entry name" value="AMINO ACID ABC TRANSPORTER ATP-BINDING PROTEIN"/>
    <property type="match status" value="1"/>
</dbReference>
<dbReference type="PANTHER" id="PTHR45772">
    <property type="entry name" value="CONSERVED COMPONENT OF ABC TRANSPORTER FOR NATURAL AMINO ACIDS-RELATED"/>
    <property type="match status" value="1"/>
</dbReference>
<organism evidence="5 6">
    <name type="scientific">Nitratireductor aestuarii</name>
    <dbReference type="NCBI Taxonomy" id="1735103"/>
    <lineage>
        <taxon>Bacteria</taxon>
        <taxon>Pseudomonadati</taxon>
        <taxon>Pseudomonadota</taxon>
        <taxon>Alphaproteobacteria</taxon>
        <taxon>Hyphomicrobiales</taxon>
        <taxon>Phyllobacteriaceae</taxon>
        <taxon>Nitratireductor</taxon>
    </lineage>
</organism>
<keyword evidence="3 5" id="KW-0067">ATP-binding</keyword>
<evidence type="ECO:0000313" key="5">
    <source>
        <dbReference type="EMBL" id="GGA66800.1"/>
    </source>
</evidence>
<dbReference type="Gene3D" id="3.40.50.300">
    <property type="entry name" value="P-loop containing nucleotide triphosphate hydrolases"/>
    <property type="match status" value="1"/>
</dbReference>
<reference evidence="5" key="2">
    <citation type="submission" date="2020-09" db="EMBL/GenBank/DDBJ databases">
        <authorList>
            <person name="Sun Q."/>
            <person name="Zhou Y."/>
        </authorList>
    </citation>
    <scope>NUCLEOTIDE SEQUENCE</scope>
    <source>
        <strain evidence="5">CGMCC 1.15320</strain>
    </source>
</reference>
<dbReference type="AlphaFoldDB" id="A0A916W4G1"/>
<comment type="caution">
    <text evidence="5">The sequence shown here is derived from an EMBL/GenBank/DDBJ whole genome shotgun (WGS) entry which is preliminary data.</text>
</comment>
<keyword evidence="1" id="KW-0813">Transport</keyword>
<dbReference type="EMBL" id="BMIF01000005">
    <property type="protein sequence ID" value="GGA66800.1"/>
    <property type="molecule type" value="Genomic_DNA"/>
</dbReference>
<dbReference type="InterPro" id="IPR027417">
    <property type="entry name" value="P-loop_NTPase"/>
</dbReference>
<dbReference type="GO" id="GO:1903806">
    <property type="term" value="P:L-isoleucine import across plasma membrane"/>
    <property type="evidence" value="ECO:0007669"/>
    <property type="project" value="TreeGrafter"/>
</dbReference>
<protein>
    <submittedName>
        <fullName evidence="5">ABC transporter ATP-binding protein</fullName>
    </submittedName>
</protein>
<evidence type="ECO:0000256" key="1">
    <source>
        <dbReference type="ARBA" id="ARBA00022448"/>
    </source>
</evidence>
<dbReference type="Proteomes" id="UP000636264">
    <property type="component" value="Unassembled WGS sequence"/>
</dbReference>
<evidence type="ECO:0000313" key="6">
    <source>
        <dbReference type="Proteomes" id="UP000636264"/>
    </source>
</evidence>
<dbReference type="GO" id="GO:0005886">
    <property type="term" value="C:plasma membrane"/>
    <property type="evidence" value="ECO:0007669"/>
    <property type="project" value="TreeGrafter"/>
</dbReference>
<dbReference type="SUPFAM" id="SSF52540">
    <property type="entry name" value="P-loop containing nucleoside triphosphate hydrolases"/>
    <property type="match status" value="1"/>
</dbReference>
<dbReference type="FunFam" id="3.40.50.300:FF:000421">
    <property type="entry name" value="Branched-chain amino acid ABC transporter ATP-binding protein"/>
    <property type="match status" value="1"/>
</dbReference>
<dbReference type="GO" id="GO:0015808">
    <property type="term" value="P:L-alanine transport"/>
    <property type="evidence" value="ECO:0007669"/>
    <property type="project" value="TreeGrafter"/>
</dbReference>
<dbReference type="InterPro" id="IPR032823">
    <property type="entry name" value="BCA_ABC_TP_C"/>
</dbReference>
<dbReference type="SMART" id="SM00382">
    <property type="entry name" value="AAA"/>
    <property type="match status" value="1"/>
</dbReference>
<reference evidence="5" key="1">
    <citation type="journal article" date="2014" name="Int. J. Syst. Evol. Microbiol.">
        <title>Complete genome sequence of Corynebacterium casei LMG S-19264T (=DSM 44701T), isolated from a smear-ripened cheese.</title>
        <authorList>
            <consortium name="US DOE Joint Genome Institute (JGI-PGF)"/>
            <person name="Walter F."/>
            <person name="Albersmeier A."/>
            <person name="Kalinowski J."/>
            <person name="Ruckert C."/>
        </authorList>
    </citation>
    <scope>NUCLEOTIDE SEQUENCE</scope>
    <source>
        <strain evidence="5">CGMCC 1.15320</strain>
    </source>
</reference>
<dbReference type="RefSeq" id="WP_188720993.1">
    <property type="nucleotide sequence ID" value="NZ_BMIF01000005.1"/>
</dbReference>
<dbReference type="InterPro" id="IPR051120">
    <property type="entry name" value="ABC_AA/LPS_Transport"/>
</dbReference>
<dbReference type="GO" id="GO:1903805">
    <property type="term" value="P:L-valine import across plasma membrane"/>
    <property type="evidence" value="ECO:0007669"/>
    <property type="project" value="TreeGrafter"/>
</dbReference>
<dbReference type="GO" id="GO:0042941">
    <property type="term" value="P:D-alanine transmembrane transport"/>
    <property type="evidence" value="ECO:0007669"/>
    <property type="project" value="TreeGrafter"/>
</dbReference>
<accession>A0A916W4G1</accession>
<dbReference type="CDD" id="cd03219">
    <property type="entry name" value="ABC_Mj1267_LivG_branched"/>
    <property type="match status" value="1"/>
</dbReference>
<dbReference type="GO" id="GO:0015192">
    <property type="term" value="F:L-phenylalanine transmembrane transporter activity"/>
    <property type="evidence" value="ECO:0007669"/>
    <property type="project" value="TreeGrafter"/>
</dbReference>